<dbReference type="RefSeq" id="WP_283487036.1">
    <property type="nucleotide sequence ID" value="NZ_CP125947.1"/>
</dbReference>
<evidence type="ECO:0000313" key="1">
    <source>
        <dbReference type="EMBL" id="WHS65943.1"/>
    </source>
</evidence>
<keyword evidence="2" id="KW-1185">Reference proteome</keyword>
<accession>A0ABY8SSQ7</accession>
<name>A0ABY8SSQ7_9BURK</name>
<reference evidence="1 2" key="1">
    <citation type="submission" date="2023-05" db="EMBL/GenBank/DDBJ databases">
        <authorList>
            <person name="Yin Y."/>
            <person name="Lu Z."/>
        </authorList>
    </citation>
    <scope>NUCLEOTIDE SEQUENCE [LARGE SCALE GENOMIC DNA]</scope>
    <source>
        <strain evidence="1 2">ZM22</strain>
    </source>
</reference>
<proteinExistence type="predicted"/>
<sequence length="244" mass="26437">MAKTIGEVNWAAQLWTPAVQQRFDALFAVASRKSLSAWTQVPSEAAEVLILDGAMPMQDDKAFPCVVYVGGDASMQPLGRSSQGWAAHLDVEFTLSDLIDMLDRAAVFLMDWKARQMKAAPLTLQRAMSDLQERGMGCPHRFQLKSWVVLPGAANTAQNLRALALLSRGPIAVQSLSEHSGVELPQLVALLSLPQVQAALRCSLQAVEVSRPQGTTDTTTAAAASITRQWVQKLTGWITRGGRS</sequence>
<dbReference type="Proteomes" id="UP001240697">
    <property type="component" value="Chromosome"/>
</dbReference>
<protein>
    <submittedName>
        <fullName evidence="1">Uncharacterized protein</fullName>
    </submittedName>
</protein>
<gene>
    <name evidence="1" type="ORF">QMY55_01940</name>
</gene>
<evidence type="ECO:0000313" key="2">
    <source>
        <dbReference type="Proteomes" id="UP001240697"/>
    </source>
</evidence>
<dbReference type="EMBL" id="CP125947">
    <property type="protein sequence ID" value="WHS65943.1"/>
    <property type="molecule type" value="Genomic_DNA"/>
</dbReference>
<organism evidence="1 2">
    <name type="scientific">Comamonas resistens</name>
    <dbReference type="NCBI Taxonomy" id="3046670"/>
    <lineage>
        <taxon>Bacteria</taxon>
        <taxon>Pseudomonadati</taxon>
        <taxon>Pseudomonadota</taxon>
        <taxon>Betaproteobacteria</taxon>
        <taxon>Burkholderiales</taxon>
        <taxon>Comamonadaceae</taxon>
        <taxon>Comamonas</taxon>
    </lineage>
</organism>